<dbReference type="FunFam" id="1.10.630.10:FF:000042">
    <property type="entry name" value="Cytochrome P450"/>
    <property type="match status" value="1"/>
</dbReference>
<dbReference type="InterPro" id="IPR036396">
    <property type="entry name" value="Cyt_P450_sf"/>
</dbReference>
<evidence type="ECO:0000256" key="7">
    <source>
        <dbReference type="ARBA" id="ARBA00022824"/>
    </source>
</evidence>
<evidence type="ECO:0000256" key="4">
    <source>
        <dbReference type="ARBA" id="ARBA00010617"/>
    </source>
</evidence>
<dbReference type="GO" id="GO:0016705">
    <property type="term" value="F:oxidoreductase activity, acting on paired donors, with incorporation or reduction of molecular oxygen"/>
    <property type="evidence" value="ECO:0007669"/>
    <property type="project" value="InterPro"/>
</dbReference>
<feature type="transmembrane region" description="Helical" evidence="15">
    <location>
        <begin position="43"/>
        <end position="61"/>
    </location>
</feature>
<dbReference type="InterPro" id="IPR001128">
    <property type="entry name" value="Cyt_P450"/>
</dbReference>
<dbReference type="Pfam" id="PF00067">
    <property type="entry name" value="p450"/>
    <property type="match status" value="1"/>
</dbReference>
<evidence type="ECO:0000256" key="14">
    <source>
        <dbReference type="RuleBase" id="RU000461"/>
    </source>
</evidence>
<evidence type="ECO:0000256" key="11">
    <source>
        <dbReference type="ARBA" id="ARBA00023033"/>
    </source>
</evidence>
<proteinExistence type="inferred from homology"/>
<comment type="subcellular location">
    <subcellularLocation>
        <location evidence="3">Endoplasmic reticulum membrane</location>
        <topology evidence="3">Peripheral membrane protein</topology>
    </subcellularLocation>
    <subcellularLocation>
        <location evidence="2">Microsome membrane</location>
        <topology evidence="2">Peripheral membrane protein</topology>
    </subcellularLocation>
</comment>
<name>A0A833RUY0_9HYME</name>
<dbReference type="PANTHER" id="PTHR24292">
    <property type="entry name" value="CYTOCHROME P450"/>
    <property type="match status" value="1"/>
</dbReference>
<evidence type="ECO:0000256" key="9">
    <source>
        <dbReference type="ARBA" id="ARBA00023002"/>
    </source>
</evidence>
<keyword evidence="10 13" id="KW-0408">Iron</keyword>
<dbReference type="Proteomes" id="UP000655588">
    <property type="component" value="Unassembled WGS sequence"/>
</dbReference>
<evidence type="ECO:0000256" key="13">
    <source>
        <dbReference type="PIRSR" id="PIRSR602401-1"/>
    </source>
</evidence>
<keyword evidence="7" id="KW-0256">Endoplasmic reticulum</keyword>
<reference evidence="16" key="1">
    <citation type="submission" date="2019-11" db="EMBL/GenBank/DDBJ databases">
        <title>The nuclear and mitochondrial genomes of Frieseomelitta varia - a highly eusocial stingless bee (Meliponini) with a permanently sterile worker caste.</title>
        <authorList>
            <person name="Freitas F.C.P."/>
            <person name="Lourenco A.P."/>
            <person name="Nunes F.M.F."/>
            <person name="Paschoal A.R."/>
            <person name="Abreu F.C.P."/>
            <person name="Barbin F.O."/>
            <person name="Bataglia L."/>
            <person name="Cardoso-Junior C.A.M."/>
            <person name="Cervoni M.S."/>
            <person name="Silva S.R."/>
            <person name="Dalarmi F."/>
            <person name="Del Lama M.A."/>
            <person name="Depintor T.S."/>
            <person name="Ferreira K.M."/>
            <person name="Goria P.S."/>
            <person name="Jaskot M.C."/>
            <person name="Lago D.C."/>
            <person name="Luna-Lucena D."/>
            <person name="Moda L.M."/>
            <person name="Nascimento L."/>
            <person name="Pedrino M."/>
            <person name="Rabico F.O."/>
            <person name="Sanches F.C."/>
            <person name="Santos D.E."/>
            <person name="Santos C.G."/>
            <person name="Vieira J."/>
            <person name="Lopes T.F."/>
            <person name="Barchuk A.R."/>
            <person name="Hartfelder K."/>
            <person name="Simoes Z.L.P."/>
            <person name="Bitondi M.M.G."/>
            <person name="Pinheiro D.G."/>
        </authorList>
    </citation>
    <scope>NUCLEOTIDE SEQUENCE</scope>
    <source>
        <strain evidence="16">USP_RPSP 00005682</strain>
        <tissue evidence="16">Whole individual</tissue>
    </source>
</reference>
<evidence type="ECO:0000256" key="15">
    <source>
        <dbReference type="SAM" id="Phobius"/>
    </source>
</evidence>
<dbReference type="SUPFAM" id="SSF48264">
    <property type="entry name" value="Cytochrome P450"/>
    <property type="match status" value="1"/>
</dbReference>
<dbReference type="OrthoDB" id="2789670at2759"/>
<evidence type="ECO:0000256" key="8">
    <source>
        <dbReference type="ARBA" id="ARBA00022848"/>
    </source>
</evidence>
<keyword evidence="11 14" id="KW-0503">Monooxygenase</keyword>
<evidence type="ECO:0000256" key="10">
    <source>
        <dbReference type="ARBA" id="ARBA00023004"/>
    </source>
</evidence>
<dbReference type="PANTHER" id="PTHR24292:SF54">
    <property type="entry name" value="CYP9F3-RELATED"/>
    <property type="match status" value="1"/>
</dbReference>
<dbReference type="InterPro" id="IPR050476">
    <property type="entry name" value="Insect_CytP450_Detox"/>
</dbReference>
<comment type="cofactor">
    <cofactor evidence="1 13">
        <name>heme</name>
        <dbReference type="ChEBI" id="CHEBI:30413"/>
    </cofactor>
</comment>
<keyword evidence="15" id="KW-0812">Transmembrane</keyword>
<accession>A0A833RUY0</accession>
<evidence type="ECO:0000313" key="17">
    <source>
        <dbReference type="Proteomes" id="UP000655588"/>
    </source>
</evidence>
<dbReference type="GO" id="GO:0004497">
    <property type="term" value="F:monooxygenase activity"/>
    <property type="evidence" value="ECO:0007669"/>
    <property type="project" value="UniProtKB-KW"/>
</dbReference>
<keyword evidence="17" id="KW-1185">Reference proteome</keyword>
<dbReference type="Gene3D" id="1.10.630.10">
    <property type="entry name" value="Cytochrome P450"/>
    <property type="match status" value="1"/>
</dbReference>
<dbReference type="CDD" id="cd11056">
    <property type="entry name" value="CYP6-like"/>
    <property type="match status" value="1"/>
</dbReference>
<evidence type="ECO:0000256" key="3">
    <source>
        <dbReference type="ARBA" id="ARBA00004406"/>
    </source>
</evidence>
<evidence type="ECO:0000256" key="2">
    <source>
        <dbReference type="ARBA" id="ARBA00004174"/>
    </source>
</evidence>
<dbReference type="InterPro" id="IPR002401">
    <property type="entry name" value="Cyt_P450_E_grp-I"/>
</dbReference>
<keyword evidence="12 15" id="KW-0472">Membrane</keyword>
<dbReference type="InterPro" id="IPR017972">
    <property type="entry name" value="Cyt_P450_CS"/>
</dbReference>
<evidence type="ECO:0000256" key="12">
    <source>
        <dbReference type="ARBA" id="ARBA00023136"/>
    </source>
</evidence>
<keyword evidence="6 13" id="KW-0479">Metal-binding</keyword>
<gene>
    <name evidence="16" type="ORF">E2986_08135</name>
</gene>
<keyword evidence="9 14" id="KW-0560">Oxidoreductase</keyword>
<dbReference type="EMBL" id="WNWW01001669">
    <property type="protein sequence ID" value="KAF3419795.1"/>
    <property type="molecule type" value="Genomic_DNA"/>
</dbReference>
<dbReference type="PRINTS" id="PR00385">
    <property type="entry name" value="P450"/>
</dbReference>
<comment type="similarity">
    <text evidence="4 14">Belongs to the cytochrome P450 family.</text>
</comment>
<protein>
    <recommendedName>
        <fullName evidence="18">Cytochrome P450</fullName>
    </recommendedName>
</protein>
<comment type="caution">
    <text evidence="16">The sequence shown here is derived from an EMBL/GenBank/DDBJ whole genome shotgun (WGS) entry which is preliminary data.</text>
</comment>
<keyword evidence="5 13" id="KW-0349">Heme</keyword>
<sequence>MLSPHREYVCETNVRATSLKELQSTVELSVKQKLELQINMVEYFQILSAIAVVFLALYYYFTSTFDFWKNRGVVGPRPLPIFGNLKDVLQRKMIMGDCVRMLYEEYKSQPMFGIFMRRSPSLVLCDLDLIKDVLIKNFSTFDDRGLSVPEKTNPLGSNLFNVDATRWRPLRTRLSPVFTSGKLKGMFSLIWESAKNLEQCLEKLAEKGEPVECQELAARFTTDVIGSCAFGIDMNALSNEESEFRRIGKQIFDQNWKIFLRNTFRDMFPRLYNALWFIIPLHESNKFVMKLVKDTMKYREENNIVRPDFINILMEMRKHPEKLENIKLTDTILAAQAFVFFAAGFETSSTTISHTLYEMAINPGMQDKLRKEIREFHAKTNGSFQYEEVKQMKYLDKIFKETLRKYPPATALMRMNNADYTFNDTKVTIPKGTRVMIPVLGIHRDPNIYPDPDKFDPERFNEEAVAARHPMTFLPFGDGPRNCIGSRFAIYQTKIGLIKILQNFRVDPCEKTLIPYVNDPKALILCPKDKAVLKISKVDN</sequence>
<feature type="binding site" description="axial binding residue" evidence="13">
    <location>
        <position position="483"/>
    </location>
    <ligand>
        <name>heme</name>
        <dbReference type="ChEBI" id="CHEBI:30413"/>
    </ligand>
    <ligandPart>
        <name>Fe</name>
        <dbReference type="ChEBI" id="CHEBI:18248"/>
    </ligandPart>
</feature>
<dbReference type="GO" id="GO:0020037">
    <property type="term" value="F:heme binding"/>
    <property type="evidence" value="ECO:0007669"/>
    <property type="project" value="InterPro"/>
</dbReference>
<evidence type="ECO:0008006" key="18">
    <source>
        <dbReference type="Google" id="ProtNLM"/>
    </source>
</evidence>
<dbReference type="GO" id="GO:0005506">
    <property type="term" value="F:iron ion binding"/>
    <property type="evidence" value="ECO:0007669"/>
    <property type="project" value="InterPro"/>
</dbReference>
<dbReference type="PROSITE" id="PS00086">
    <property type="entry name" value="CYTOCHROME_P450"/>
    <property type="match status" value="1"/>
</dbReference>
<evidence type="ECO:0000256" key="1">
    <source>
        <dbReference type="ARBA" id="ARBA00001971"/>
    </source>
</evidence>
<evidence type="ECO:0000256" key="5">
    <source>
        <dbReference type="ARBA" id="ARBA00022617"/>
    </source>
</evidence>
<keyword evidence="8" id="KW-0492">Microsome</keyword>
<dbReference type="PRINTS" id="PR00463">
    <property type="entry name" value="EP450I"/>
</dbReference>
<evidence type="ECO:0000313" key="16">
    <source>
        <dbReference type="EMBL" id="KAF3419795.1"/>
    </source>
</evidence>
<dbReference type="GO" id="GO:0005789">
    <property type="term" value="C:endoplasmic reticulum membrane"/>
    <property type="evidence" value="ECO:0007669"/>
    <property type="project" value="UniProtKB-SubCell"/>
</dbReference>
<evidence type="ECO:0000256" key="6">
    <source>
        <dbReference type="ARBA" id="ARBA00022723"/>
    </source>
</evidence>
<organism evidence="16 17">
    <name type="scientific">Frieseomelitta varia</name>
    <dbReference type="NCBI Taxonomy" id="561572"/>
    <lineage>
        <taxon>Eukaryota</taxon>
        <taxon>Metazoa</taxon>
        <taxon>Ecdysozoa</taxon>
        <taxon>Arthropoda</taxon>
        <taxon>Hexapoda</taxon>
        <taxon>Insecta</taxon>
        <taxon>Pterygota</taxon>
        <taxon>Neoptera</taxon>
        <taxon>Endopterygota</taxon>
        <taxon>Hymenoptera</taxon>
        <taxon>Apocrita</taxon>
        <taxon>Aculeata</taxon>
        <taxon>Apoidea</taxon>
        <taxon>Anthophila</taxon>
        <taxon>Apidae</taxon>
        <taxon>Frieseomelitta</taxon>
    </lineage>
</organism>
<keyword evidence="15" id="KW-1133">Transmembrane helix</keyword>
<dbReference type="AlphaFoldDB" id="A0A833RUY0"/>